<dbReference type="Gene3D" id="3.80.10.10">
    <property type="entry name" value="Ribonuclease Inhibitor"/>
    <property type="match status" value="5"/>
</dbReference>
<dbReference type="PANTHER" id="PTHR45661:SF3">
    <property type="entry name" value="IG-LIKE DOMAIN-CONTAINING PROTEIN"/>
    <property type="match status" value="1"/>
</dbReference>
<comment type="caution">
    <text evidence="1">The sequence shown here is derived from an EMBL/GenBank/DDBJ whole genome shotgun (WGS) entry which is preliminary data.</text>
</comment>
<protein>
    <recommendedName>
        <fullName evidence="3">Surface antigen BspA-like</fullName>
    </recommendedName>
</protein>
<sequence>MNDNQPAIETNKKIRQEGLVYSINEEEKTASVIGYKSKKKELIIPRSIEHESNEYLITSISKYAFYSSKVKSISFAYNSELRTIEEDAFVGSLITKISIPASVVELKDGWCNKMRKLKFMDVNKGNKRYSSCFFQYIIGKSDIESDDYDTLIVWARDASYETIPETIKIIGTHAFSYSRLKRITIHSNVTEIGPYAFSCIQKSVRVDFEANSKLRAIKEYAFSETDIACFSIPASVTQIGSHAFYFCKNHFSVQFEPNSELQTIENSAFSFTKIERIVIPSSVTRIGEEAFSNCNMLSSVTFEPNSKLQTIERHAFECSNFTRISIPASTIELKDEWCRDIKFCNHVEVESGNARYLSVDGKYIIGKSNIDNEDYDTLIIWTRDALEAKIPEKIKIIGPYAFEGSNIGSILIPSHVTTICKGAFIYCQQLSRVEFQSNSELQIIDDKAFQYSQLDSISIPAHVKTIGKHAFYGCKSLSRIEFQPNSELRTIKEKAFLDTKLASISIPASAIELEEGWCSGIENLKHVEVESGNARYLSVDGKYIIGKSNIEREDYDMLIICSCDLVEMNIPDTIRIIGPFALAQSKIQRILIPANVTKICENAFYYCKQLTRVVFEPNSKLQTIDKHAFTFSNITSISIPGSVTNISSFTFSLCSKLQMIEIEENPENESIIQSLLYIRGNFIILS</sequence>
<accession>A0ABR2JRH8</accession>
<evidence type="ECO:0008006" key="3">
    <source>
        <dbReference type="Google" id="ProtNLM"/>
    </source>
</evidence>
<proteinExistence type="predicted"/>
<dbReference type="SUPFAM" id="SSF52058">
    <property type="entry name" value="L domain-like"/>
    <property type="match status" value="2"/>
</dbReference>
<gene>
    <name evidence="1" type="ORF">M9Y10_004072</name>
</gene>
<dbReference type="InterPro" id="IPR026906">
    <property type="entry name" value="LRR_5"/>
</dbReference>
<dbReference type="EMBL" id="JAPFFF010000010">
    <property type="protein sequence ID" value="KAK8881337.1"/>
    <property type="molecule type" value="Genomic_DNA"/>
</dbReference>
<dbReference type="Proteomes" id="UP001470230">
    <property type="component" value="Unassembled WGS sequence"/>
</dbReference>
<dbReference type="PANTHER" id="PTHR45661">
    <property type="entry name" value="SURFACE ANTIGEN"/>
    <property type="match status" value="1"/>
</dbReference>
<dbReference type="InterPro" id="IPR053139">
    <property type="entry name" value="Surface_bspA-like"/>
</dbReference>
<dbReference type="Pfam" id="PF13306">
    <property type="entry name" value="LRR_5"/>
    <property type="match status" value="5"/>
</dbReference>
<evidence type="ECO:0000313" key="1">
    <source>
        <dbReference type="EMBL" id="KAK8881337.1"/>
    </source>
</evidence>
<dbReference type="InterPro" id="IPR032675">
    <property type="entry name" value="LRR_dom_sf"/>
</dbReference>
<evidence type="ECO:0000313" key="2">
    <source>
        <dbReference type="Proteomes" id="UP001470230"/>
    </source>
</evidence>
<keyword evidence="2" id="KW-1185">Reference proteome</keyword>
<name>A0ABR2JRH8_9EUKA</name>
<reference evidence="1 2" key="1">
    <citation type="submission" date="2024-04" db="EMBL/GenBank/DDBJ databases">
        <title>Tritrichomonas musculus Genome.</title>
        <authorList>
            <person name="Alves-Ferreira E."/>
            <person name="Grigg M."/>
            <person name="Lorenzi H."/>
            <person name="Galac M."/>
        </authorList>
    </citation>
    <scope>NUCLEOTIDE SEQUENCE [LARGE SCALE GENOMIC DNA]</scope>
    <source>
        <strain evidence="1 2">EAF2021</strain>
    </source>
</reference>
<organism evidence="1 2">
    <name type="scientific">Tritrichomonas musculus</name>
    <dbReference type="NCBI Taxonomy" id="1915356"/>
    <lineage>
        <taxon>Eukaryota</taxon>
        <taxon>Metamonada</taxon>
        <taxon>Parabasalia</taxon>
        <taxon>Tritrichomonadida</taxon>
        <taxon>Tritrichomonadidae</taxon>
        <taxon>Tritrichomonas</taxon>
    </lineage>
</organism>